<sequence>MRTVSSDIRQWTVRLLCVLAVVFVGFGAQPAISSPDQLTPAELAQYRLPDGTLPIFCITYRDADGKAHGEVHIPGCYLCQTAPAALLPAAPVFDYGHLPFVFARLAAPLSVAFHRRLYPPNSGPRAPPLLSIVA</sequence>
<reference evidence="1 2" key="1">
    <citation type="journal article" date="2018" name="Sci. Rep.">
        <title>Rhizobium tumorigenes sp. nov., a novel plant tumorigenic bacterium isolated from cane gall tumors on thornless blackberry.</title>
        <authorList>
            <person name="Kuzmanovi N."/>
            <person name="Smalla K."/>
            <person name="Gronow S."/>
            <person name="PuBawska J."/>
        </authorList>
    </citation>
    <scope>NUCLEOTIDE SEQUENCE [LARGE SCALE GENOMIC DNA]</scope>
    <source>
        <strain evidence="1 2">1078</strain>
    </source>
</reference>
<evidence type="ECO:0000313" key="2">
    <source>
        <dbReference type="Proteomes" id="UP000249499"/>
    </source>
</evidence>
<organism evidence="1 2">
    <name type="scientific">Rhizobium tumorigenes</name>
    <dbReference type="NCBI Taxonomy" id="2041385"/>
    <lineage>
        <taxon>Bacteria</taxon>
        <taxon>Pseudomonadati</taxon>
        <taxon>Pseudomonadota</taxon>
        <taxon>Alphaproteobacteria</taxon>
        <taxon>Hyphomicrobiales</taxon>
        <taxon>Rhizobiaceae</taxon>
        <taxon>Rhizobium/Agrobacterium group</taxon>
        <taxon>Rhizobium</taxon>
    </lineage>
</organism>
<reference evidence="2" key="2">
    <citation type="journal article" date="2023" name="MicrobiologyOpen">
        <title>Genomics of the tumorigenes clade of the family Rhizobiaceae and description of Rhizobium rhododendri sp. nov.</title>
        <authorList>
            <person name="Kuzmanovic N."/>
            <person name="diCenzo G.C."/>
            <person name="Bunk B."/>
            <person name="Sproeer C."/>
            <person name="Fruehling A."/>
            <person name="Neumann-Schaal M."/>
            <person name="Overmann J."/>
            <person name="Smalla K."/>
        </authorList>
    </citation>
    <scope>NUCLEOTIDE SEQUENCE [LARGE SCALE GENOMIC DNA]</scope>
    <source>
        <strain evidence="2">1078</strain>
        <plasmid evidence="2">unnamed2</plasmid>
    </source>
</reference>
<name>A0AAF1KEX9_9HYPH</name>
<evidence type="ECO:0000313" key="1">
    <source>
        <dbReference type="EMBL" id="WFR98926.1"/>
    </source>
</evidence>
<accession>A0AAF1KEX9</accession>
<keyword evidence="2" id="KW-1185">Reference proteome</keyword>
<dbReference type="AlphaFoldDB" id="A0AAF1KEX9"/>
<proteinExistence type="predicted"/>
<protein>
    <recommendedName>
        <fullName evidence="3">DUF2946 domain-containing protein</fullName>
    </recommendedName>
</protein>
<geneLocation type="plasmid" evidence="1 2">
    <name>unnamed2</name>
</geneLocation>
<evidence type="ECO:0008006" key="3">
    <source>
        <dbReference type="Google" id="ProtNLM"/>
    </source>
</evidence>
<dbReference type="Proteomes" id="UP000249499">
    <property type="component" value="Plasmid unnamed2"/>
</dbReference>
<dbReference type="RefSeq" id="WP_111221069.1">
    <property type="nucleotide sequence ID" value="NZ_CP117259.1"/>
</dbReference>
<dbReference type="KEGG" id="rtu:PR017_26465"/>
<dbReference type="EMBL" id="CP117259">
    <property type="protein sequence ID" value="WFR98926.1"/>
    <property type="molecule type" value="Genomic_DNA"/>
</dbReference>
<keyword evidence="1" id="KW-0614">Plasmid</keyword>
<gene>
    <name evidence="1" type="ORF">PR017_26465</name>
</gene>